<accession>A0A7X0B280</accession>
<sequence>MPTPRRVTQVLRPLLMGCMLCLATLLFAGRALALDAPAAAGAPLTIVYPRYSENGEDSRSRYPLGLLRLALDKVGARYVLRPSDKVMGHSRAIAALRAGAEVNLIWAGTTAELERELRPIRIPLTRGLLGHRLFIIRKEDQARFSAVRTLEDLRQLTAAQGVGWPDVEIMRAAGLQVEAFRYDLLYALVQHGRIDYLPRSAFEIYGELETRQAIFPDLTVEKTLVLVYPFDMYFFTRQDDLELARLVEQGLSLALQDGSFLDYFNKAPYIRDLMTTMDLEGRRHITIPNPLQSMETAALPDRYWLAGLPP</sequence>
<comment type="caution">
    <text evidence="2">The sequence shown here is derived from an EMBL/GenBank/DDBJ whole genome shotgun (WGS) entry which is preliminary data.</text>
</comment>
<dbReference type="RefSeq" id="WP_184806812.1">
    <property type="nucleotide sequence ID" value="NZ_JACIIZ010000017.1"/>
</dbReference>
<proteinExistence type="predicted"/>
<keyword evidence="1" id="KW-0732">Signal</keyword>
<evidence type="ECO:0000313" key="2">
    <source>
        <dbReference type="EMBL" id="MBB6254419.1"/>
    </source>
</evidence>
<keyword evidence="3" id="KW-1185">Reference proteome</keyword>
<evidence type="ECO:0008006" key="4">
    <source>
        <dbReference type="Google" id="ProtNLM"/>
    </source>
</evidence>
<dbReference type="SUPFAM" id="SSF53850">
    <property type="entry name" value="Periplasmic binding protein-like II"/>
    <property type="match status" value="1"/>
</dbReference>
<dbReference type="Proteomes" id="UP000539175">
    <property type="component" value="Unassembled WGS sequence"/>
</dbReference>
<feature type="chain" id="PRO_5030932482" description="Solute-binding protein family 3/N-terminal domain-containing protein" evidence="1">
    <location>
        <begin position="34"/>
        <end position="310"/>
    </location>
</feature>
<evidence type="ECO:0000313" key="3">
    <source>
        <dbReference type="Proteomes" id="UP000539175"/>
    </source>
</evidence>
<dbReference type="AlphaFoldDB" id="A0A7X0B280"/>
<dbReference type="EMBL" id="JACIIZ010000017">
    <property type="protein sequence ID" value="MBB6254419.1"/>
    <property type="molecule type" value="Genomic_DNA"/>
</dbReference>
<evidence type="ECO:0000256" key="1">
    <source>
        <dbReference type="SAM" id="SignalP"/>
    </source>
</evidence>
<reference evidence="2 3" key="1">
    <citation type="submission" date="2020-08" db="EMBL/GenBank/DDBJ databases">
        <title>Genomic Encyclopedia of Type Strains, Phase IV (KMG-IV): sequencing the most valuable type-strain genomes for metagenomic binning, comparative biology and taxonomic classification.</title>
        <authorList>
            <person name="Goeker M."/>
        </authorList>
    </citation>
    <scope>NUCLEOTIDE SEQUENCE [LARGE SCALE GENOMIC DNA]</scope>
    <source>
        <strain evidence="2 3">DSM 22198</strain>
    </source>
</reference>
<feature type="signal peptide" evidence="1">
    <location>
        <begin position="1"/>
        <end position="33"/>
    </location>
</feature>
<organism evidence="2 3">
    <name type="scientific">Nitrospirillum iridis</name>
    <dbReference type="NCBI Taxonomy" id="765888"/>
    <lineage>
        <taxon>Bacteria</taxon>
        <taxon>Pseudomonadati</taxon>
        <taxon>Pseudomonadota</taxon>
        <taxon>Alphaproteobacteria</taxon>
        <taxon>Rhodospirillales</taxon>
        <taxon>Azospirillaceae</taxon>
        <taxon>Nitrospirillum</taxon>
    </lineage>
</organism>
<name>A0A7X0B280_9PROT</name>
<gene>
    <name evidence="2" type="ORF">FHS74_005008</name>
</gene>
<protein>
    <recommendedName>
        <fullName evidence="4">Solute-binding protein family 3/N-terminal domain-containing protein</fullName>
    </recommendedName>
</protein>